<dbReference type="InterPro" id="IPR034704">
    <property type="entry name" value="Ribosomal_bL28/bL31-like_sf"/>
</dbReference>
<dbReference type="EMBL" id="PFAZ01000002">
    <property type="protein sequence ID" value="PIR89231.1"/>
    <property type="molecule type" value="Genomic_DNA"/>
</dbReference>
<evidence type="ECO:0000313" key="4">
    <source>
        <dbReference type="Proteomes" id="UP000231157"/>
    </source>
</evidence>
<proteinExistence type="predicted"/>
<dbReference type="Gene3D" id="2.30.170.40">
    <property type="entry name" value="Ribosomal protein L28/L24"/>
    <property type="match status" value="1"/>
</dbReference>
<evidence type="ECO:0000256" key="2">
    <source>
        <dbReference type="ARBA" id="ARBA00023274"/>
    </source>
</evidence>
<dbReference type="Proteomes" id="UP000231157">
    <property type="component" value="Unassembled WGS sequence"/>
</dbReference>
<organism evidence="3 4">
    <name type="scientific">Candidatus Harrisonbacteria bacterium CG10_big_fil_rev_8_21_14_0_10_40_38</name>
    <dbReference type="NCBI Taxonomy" id="1974583"/>
    <lineage>
        <taxon>Bacteria</taxon>
        <taxon>Candidatus Harrisoniibacteriota</taxon>
    </lineage>
</organism>
<dbReference type="InterPro" id="IPR037147">
    <property type="entry name" value="Ribosomal_bL28_sf"/>
</dbReference>
<name>A0A2H0US74_9BACT</name>
<dbReference type="GO" id="GO:0003735">
    <property type="term" value="F:structural constituent of ribosome"/>
    <property type="evidence" value="ECO:0007669"/>
    <property type="project" value="InterPro"/>
</dbReference>
<evidence type="ECO:0000256" key="1">
    <source>
        <dbReference type="ARBA" id="ARBA00022980"/>
    </source>
</evidence>
<keyword evidence="1" id="KW-0689">Ribosomal protein</keyword>
<gene>
    <name evidence="3" type="ORF">COU07_02085</name>
</gene>
<evidence type="ECO:0000313" key="3">
    <source>
        <dbReference type="EMBL" id="PIR89231.1"/>
    </source>
</evidence>
<dbReference type="GO" id="GO:1990904">
    <property type="term" value="C:ribonucleoprotein complex"/>
    <property type="evidence" value="ECO:0007669"/>
    <property type="project" value="UniProtKB-KW"/>
</dbReference>
<accession>A0A2H0US74</accession>
<keyword evidence="2" id="KW-0687">Ribonucleoprotein</keyword>
<reference evidence="4" key="1">
    <citation type="submission" date="2017-09" db="EMBL/GenBank/DDBJ databases">
        <title>Depth-based differentiation of microbial function through sediment-hosted aquifers and enrichment of novel symbionts in the deep terrestrial subsurface.</title>
        <authorList>
            <person name="Probst A.J."/>
            <person name="Ladd B."/>
            <person name="Jarett J.K."/>
            <person name="Geller-Mcgrath D.E."/>
            <person name="Sieber C.M.K."/>
            <person name="Emerson J.B."/>
            <person name="Anantharaman K."/>
            <person name="Thomas B.C."/>
            <person name="Malmstrom R."/>
            <person name="Stieglmeier M."/>
            <person name="Klingl A."/>
            <person name="Woyke T."/>
            <person name="Ryan C.M."/>
            <person name="Banfield J.F."/>
        </authorList>
    </citation>
    <scope>NUCLEOTIDE SEQUENCE [LARGE SCALE GENOMIC DNA]</scope>
</reference>
<dbReference type="GO" id="GO:0005840">
    <property type="term" value="C:ribosome"/>
    <property type="evidence" value="ECO:0007669"/>
    <property type="project" value="UniProtKB-KW"/>
</dbReference>
<protein>
    <recommendedName>
        <fullName evidence="5">50S ribosomal protein L28</fullName>
    </recommendedName>
</protein>
<sequence>MRSCAICGKTSRMGGTRRLLRGHYNPTNWTRKYPNLQKMTLESGEKILACTQCMRTRTKATRVKAK</sequence>
<evidence type="ECO:0008006" key="5">
    <source>
        <dbReference type="Google" id="ProtNLM"/>
    </source>
</evidence>
<comment type="caution">
    <text evidence="3">The sequence shown here is derived from an EMBL/GenBank/DDBJ whole genome shotgun (WGS) entry which is preliminary data.</text>
</comment>
<dbReference type="AlphaFoldDB" id="A0A2H0US74"/>
<dbReference type="SUPFAM" id="SSF143800">
    <property type="entry name" value="L28p-like"/>
    <property type="match status" value="1"/>
</dbReference>